<dbReference type="Proteomes" id="UP001189429">
    <property type="component" value="Unassembled WGS sequence"/>
</dbReference>
<comment type="caution">
    <text evidence="2">The sequence shown here is derived from an EMBL/GenBank/DDBJ whole genome shotgun (WGS) entry which is preliminary data.</text>
</comment>
<accession>A0ABN9Y6F2</accession>
<feature type="non-terminal residue" evidence="2">
    <location>
        <position position="222"/>
    </location>
</feature>
<organism evidence="2 3">
    <name type="scientific">Prorocentrum cordatum</name>
    <dbReference type="NCBI Taxonomy" id="2364126"/>
    <lineage>
        <taxon>Eukaryota</taxon>
        <taxon>Sar</taxon>
        <taxon>Alveolata</taxon>
        <taxon>Dinophyceae</taxon>
        <taxon>Prorocentrales</taxon>
        <taxon>Prorocentraceae</taxon>
        <taxon>Prorocentrum</taxon>
    </lineage>
</organism>
<gene>
    <name evidence="2" type="ORF">PCOR1329_LOCUS82920</name>
</gene>
<feature type="compositionally biased region" description="Low complexity" evidence="1">
    <location>
        <begin position="10"/>
        <end position="31"/>
    </location>
</feature>
<keyword evidence="3" id="KW-1185">Reference proteome</keyword>
<proteinExistence type="predicted"/>
<reference evidence="2" key="1">
    <citation type="submission" date="2023-10" db="EMBL/GenBank/DDBJ databases">
        <authorList>
            <person name="Chen Y."/>
            <person name="Shah S."/>
            <person name="Dougan E. K."/>
            <person name="Thang M."/>
            <person name="Chan C."/>
        </authorList>
    </citation>
    <scope>NUCLEOTIDE SEQUENCE [LARGE SCALE GENOMIC DNA]</scope>
</reference>
<evidence type="ECO:0000313" key="2">
    <source>
        <dbReference type="EMBL" id="CAK0908161.1"/>
    </source>
</evidence>
<feature type="region of interest" description="Disordered" evidence="1">
    <location>
        <begin position="1"/>
        <end position="31"/>
    </location>
</feature>
<evidence type="ECO:0000256" key="1">
    <source>
        <dbReference type="SAM" id="MobiDB-lite"/>
    </source>
</evidence>
<evidence type="ECO:0000313" key="3">
    <source>
        <dbReference type="Proteomes" id="UP001189429"/>
    </source>
</evidence>
<dbReference type="EMBL" id="CAUYUJ010021967">
    <property type="protein sequence ID" value="CAK0908161.1"/>
    <property type="molecule type" value="Genomic_DNA"/>
</dbReference>
<protein>
    <recommendedName>
        <fullName evidence="4">Subtilisin</fullName>
    </recommendedName>
</protein>
<name>A0ABN9Y6F2_9DINO</name>
<sequence>MCCTCGGGRAPTPAANTTSATTTEASATSTETGTATAAARFVLSSSMSFESSGARESVQSAVMSHLLATYGVGEDQLSVAVSRPNGPGWRADVEVVASGYATERHVQTTRAMRADVASTAAALNATFTLAGMQLLEASLAVSAPETKGVVVTVTTAATTTSISGTAPFPYSTSLAGSSIHDTSITATVSPAEVGHCLFNYTSFGASDCDAAWALWGLTCENL</sequence>
<evidence type="ECO:0008006" key="4">
    <source>
        <dbReference type="Google" id="ProtNLM"/>
    </source>
</evidence>